<dbReference type="Proteomes" id="UP000799437">
    <property type="component" value="Unassembled WGS sequence"/>
</dbReference>
<feature type="region of interest" description="Disordered" evidence="8">
    <location>
        <begin position="295"/>
        <end position="337"/>
    </location>
</feature>
<feature type="transmembrane region" description="Helical" evidence="7">
    <location>
        <begin position="187"/>
        <end position="204"/>
    </location>
</feature>
<feature type="transmembrane region" description="Helical" evidence="7">
    <location>
        <begin position="87"/>
        <end position="106"/>
    </location>
</feature>
<proteinExistence type="inferred from homology"/>
<comment type="similarity">
    <text evidence="7">Belongs to the inorganic phosphate transporter (PiT) (TC 2.A.20) family.</text>
</comment>
<evidence type="ECO:0000256" key="3">
    <source>
        <dbReference type="ARBA" id="ARBA00022592"/>
    </source>
</evidence>
<dbReference type="PANTHER" id="PTHR11101">
    <property type="entry name" value="PHOSPHATE TRANSPORTER"/>
    <property type="match status" value="1"/>
</dbReference>
<dbReference type="PANTHER" id="PTHR11101:SF55">
    <property type="entry name" value="PHOSPHATE TRANSPORTER"/>
    <property type="match status" value="1"/>
</dbReference>
<keyword evidence="3 7" id="KW-0592">Phosphate transport</keyword>
<dbReference type="OrthoDB" id="260807at2759"/>
<feature type="transmembrane region" description="Helical" evidence="7">
    <location>
        <begin position="403"/>
        <end position="421"/>
    </location>
</feature>
<feature type="transmembrane region" description="Helical" evidence="7">
    <location>
        <begin position="7"/>
        <end position="25"/>
    </location>
</feature>
<organism evidence="9 10">
    <name type="scientific">Pseudovirgaria hyperparasitica</name>
    <dbReference type="NCBI Taxonomy" id="470096"/>
    <lineage>
        <taxon>Eukaryota</taxon>
        <taxon>Fungi</taxon>
        <taxon>Dikarya</taxon>
        <taxon>Ascomycota</taxon>
        <taxon>Pezizomycotina</taxon>
        <taxon>Dothideomycetes</taxon>
        <taxon>Dothideomycetes incertae sedis</taxon>
        <taxon>Acrospermales</taxon>
        <taxon>Acrospermaceae</taxon>
        <taxon>Pseudovirgaria</taxon>
    </lineage>
</organism>
<feature type="compositionally biased region" description="Low complexity" evidence="8">
    <location>
        <begin position="296"/>
        <end position="307"/>
    </location>
</feature>
<dbReference type="GO" id="GO:0016020">
    <property type="term" value="C:membrane"/>
    <property type="evidence" value="ECO:0007669"/>
    <property type="project" value="UniProtKB-SubCell"/>
</dbReference>
<feature type="compositionally biased region" description="Polar residues" evidence="8">
    <location>
        <begin position="308"/>
        <end position="325"/>
    </location>
</feature>
<dbReference type="AlphaFoldDB" id="A0A6A6VVX0"/>
<evidence type="ECO:0000256" key="2">
    <source>
        <dbReference type="ARBA" id="ARBA00022448"/>
    </source>
</evidence>
<comment type="subcellular location">
    <subcellularLocation>
        <location evidence="1 7">Membrane</location>
        <topology evidence="1 7">Multi-pass membrane protein</topology>
    </subcellularLocation>
</comment>
<evidence type="ECO:0000256" key="1">
    <source>
        <dbReference type="ARBA" id="ARBA00004141"/>
    </source>
</evidence>
<evidence type="ECO:0000256" key="8">
    <source>
        <dbReference type="SAM" id="MobiDB-lite"/>
    </source>
</evidence>
<evidence type="ECO:0000256" key="5">
    <source>
        <dbReference type="ARBA" id="ARBA00022989"/>
    </source>
</evidence>
<evidence type="ECO:0000256" key="6">
    <source>
        <dbReference type="ARBA" id="ARBA00023136"/>
    </source>
</evidence>
<reference evidence="9" key="1">
    <citation type="journal article" date="2020" name="Stud. Mycol.">
        <title>101 Dothideomycetes genomes: a test case for predicting lifestyles and emergence of pathogens.</title>
        <authorList>
            <person name="Haridas S."/>
            <person name="Albert R."/>
            <person name="Binder M."/>
            <person name="Bloem J."/>
            <person name="Labutti K."/>
            <person name="Salamov A."/>
            <person name="Andreopoulos B."/>
            <person name="Baker S."/>
            <person name="Barry K."/>
            <person name="Bills G."/>
            <person name="Bluhm B."/>
            <person name="Cannon C."/>
            <person name="Castanera R."/>
            <person name="Culley D."/>
            <person name="Daum C."/>
            <person name="Ezra D."/>
            <person name="Gonzalez J."/>
            <person name="Henrissat B."/>
            <person name="Kuo A."/>
            <person name="Liang C."/>
            <person name="Lipzen A."/>
            <person name="Lutzoni F."/>
            <person name="Magnuson J."/>
            <person name="Mondo S."/>
            <person name="Nolan M."/>
            <person name="Ohm R."/>
            <person name="Pangilinan J."/>
            <person name="Park H.-J."/>
            <person name="Ramirez L."/>
            <person name="Alfaro M."/>
            <person name="Sun H."/>
            <person name="Tritt A."/>
            <person name="Yoshinaga Y."/>
            <person name="Zwiers L.-H."/>
            <person name="Turgeon B."/>
            <person name="Goodwin S."/>
            <person name="Spatafora J."/>
            <person name="Crous P."/>
            <person name="Grigoriev I."/>
        </authorList>
    </citation>
    <scope>NUCLEOTIDE SEQUENCE</scope>
    <source>
        <strain evidence="9">CBS 121739</strain>
    </source>
</reference>
<dbReference type="GeneID" id="54483142"/>
<evidence type="ECO:0000256" key="7">
    <source>
        <dbReference type="RuleBase" id="RU363058"/>
    </source>
</evidence>
<feature type="transmembrane region" description="Helical" evidence="7">
    <location>
        <begin position="452"/>
        <end position="473"/>
    </location>
</feature>
<gene>
    <name evidence="9" type="ORF">EJ05DRAFT_443485</name>
</gene>
<dbReference type="InterPro" id="IPR001204">
    <property type="entry name" value="Phos_transporter"/>
</dbReference>
<dbReference type="RefSeq" id="XP_033596834.1">
    <property type="nucleotide sequence ID" value="XM_033742088.1"/>
</dbReference>
<dbReference type="EMBL" id="ML996580">
    <property type="protein sequence ID" value="KAF2754383.1"/>
    <property type="molecule type" value="Genomic_DNA"/>
</dbReference>
<evidence type="ECO:0000256" key="4">
    <source>
        <dbReference type="ARBA" id="ARBA00022692"/>
    </source>
</evidence>
<feature type="transmembrane region" description="Helical" evidence="7">
    <location>
        <begin position="537"/>
        <end position="563"/>
    </location>
</feature>
<feature type="transmembrane region" description="Helical" evidence="7">
    <location>
        <begin position="45"/>
        <end position="66"/>
    </location>
</feature>
<name>A0A6A6VVX0_9PEZI</name>
<feature type="transmembrane region" description="Helical" evidence="7">
    <location>
        <begin position="147"/>
        <end position="166"/>
    </location>
</feature>
<keyword evidence="5 7" id="KW-1133">Transmembrane helix</keyword>
<dbReference type="GO" id="GO:0005315">
    <property type="term" value="F:phosphate transmembrane transporter activity"/>
    <property type="evidence" value="ECO:0007669"/>
    <property type="project" value="InterPro"/>
</dbReference>
<dbReference type="Pfam" id="PF01384">
    <property type="entry name" value="PHO4"/>
    <property type="match status" value="1"/>
</dbReference>
<dbReference type="GO" id="GO:0035435">
    <property type="term" value="P:phosphate ion transmembrane transport"/>
    <property type="evidence" value="ECO:0007669"/>
    <property type="project" value="TreeGrafter"/>
</dbReference>
<evidence type="ECO:0000313" key="10">
    <source>
        <dbReference type="Proteomes" id="UP000799437"/>
    </source>
</evidence>
<keyword evidence="6 7" id="KW-0472">Membrane</keyword>
<sequence length="568" mass="61038">MAVALPQYNWIIAIISIAFCFSSFFNGANDVANSYATSIAARSLTMPEVGILSIITEFVGAVALGGRVIGTIRNNIIDISRYEERPATLLLGMGCAEAASATWLYLATMWGWPVSTTQTIVGALVGMGIASNTRIAWGWSKGSVSQIAASWGAGPVVAGAISAALYSTLKFGILERERSFERAMAVIPWYLAFTAAVLALFITIEAPGVGSPEELGAGRACGIVFGVFLGVLVIGYVFFKPYFHRRLVLQDARCRVYHLPLGPLLYRKDPPLYFPGNPDGEVVINYYAHNRTSETANSNRASRAESSTVNGLNSVNSYNAANPRQANKAGEAGISTRKPPLEPEVRFLASTADLPLYRPARLWAYTKYHLLQGVTRDCVSHADSHVQAVHARAKRYDNRVEHLWTYAQVASAMMMSIAHGSNDVANAVAPWATAYGIYQTGLVSEGSKTPTWILVAAGALLGIGFWFQGYHIIRAMGNKITQMSPTRGYAMELGTAITVLIASRMGLPVSTTQCLTGATIGVALMNLDVKALNWRQIGFIGVGWVLTLPSAGLLAGLAMGMALNAPHF</sequence>
<keyword evidence="2 7" id="KW-0813">Transport</keyword>
<comment type="function">
    <text evidence="7">Sodium-phosphate symporter.</text>
</comment>
<feature type="transmembrane region" description="Helical" evidence="7">
    <location>
        <begin position="216"/>
        <end position="239"/>
    </location>
</feature>
<accession>A0A6A6VVX0</accession>
<protein>
    <recommendedName>
        <fullName evidence="7">Phosphate transporter</fullName>
    </recommendedName>
</protein>
<keyword evidence="10" id="KW-1185">Reference proteome</keyword>
<evidence type="ECO:0000313" key="9">
    <source>
        <dbReference type="EMBL" id="KAF2754383.1"/>
    </source>
</evidence>
<keyword evidence="4 7" id="KW-0812">Transmembrane</keyword>